<dbReference type="SUPFAM" id="SSF140453">
    <property type="entry name" value="EsxAB dimer-like"/>
    <property type="match status" value="1"/>
</dbReference>
<evidence type="ECO:0000313" key="2">
    <source>
        <dbReference type="EMBL" id="MCP2160844.1"/>
    </source>
</evidence>
<name>A0ABT1H0S2_9NOCA</name>
<dbReference type="Gene3D" id="1.10.287.1060">
    <property type="entry name" value="ESAT-6-like"/>
    <property type="match status" value="1"/>
</dbReference>
<reference evidence="2 3" key="1">
    <citation type="submission" date="2022-06" db="EMBL/GenBank/DDBJ databases">
        <title>Genomic Encyclopedia of Archaeal and Bacterial Type Strains, Phase II (KMG-II): from individual species to whole genera.</title>
        <authorList>
            <person name="Goeker M."/>
        </authorList>
    </citation>
    <scope>NUCLEOTIDE SEQUENCE [LARGE SCALE GENOMIC DNA]</scope>
    <source>
        <strain evidence="2 3">DSM 45037</strain>
    </source>
</reference>
<keyword evidence="3" id="KW-1185">Reference proteome</keyword>
<dbReference type="GO" id="GO:0016787">
    <property type="term" value="F:hydrolase activity"/>
    <property type="evidence" value="ECO:0007669"/>
    <property type="project" value="UniProtKB-KW"/>
</dbReference>
<sequence length="501" mass="51314">MSEPSADVVAGWSRDSHRLDEVAVDLDTLVDRCDEQIAAVVRGSQDVAEHWTGTAAAAHDAALQARRTEAARVALAAQAVITALRGAGPDLVHTVAAADAFLRALATDGYRADADGRVQPVPGRPQADVPRDASSALALSIATVNAAGHTDTLRRLVAAARDADAVLAAALDAATPGVHAEAAATPGTLLPLGPPAEVARVWRGASVGQRMAWAAADPDLGNRAGIPVADRDRLNRVRLSGMRAATADQRALRRRLARPDRFLLTLRDDGRAVVAVGDPDVARDVAVMVPGTGTTLASLTTNLDRADRLRGAAGDGSSTSVVVWQDYAAPADLTAAASPSAARAAAAGLGGLTADLRATHLGPPAHQTVIGHSYGSTVVGVTASRPEGLDAADVILVASPGAGGVLTASGLHLTGVEPGEVSDHVWAVTADRDPIRLASPYVLGRDPTSPLFGARELPSSPGDPPWAPHSRYGIENHSSYWEPGSPTLAAMGAVIAGRGDR</sequence>
<dbReference type="Pfam" id="PF06259">
    <property type="entry name" value="Abhydrolase_8"/>
    <property type="match status" value="1"/>
</dbReference>
<protein>
    <submittedName>
        <fullName evidence="2">Alpha/beta hydrolase</fullName>
    </submittedName>
</protein>
<accession>A0ABT1H0S2</accession>
<proteinExistence type="predicted"/>
<dbReference type="InterPro" id="IPR010427">
    <property type="entry name" value="DUF1023"/>
</dbReference>
<comment type="caution">
    <text evidence="2">The sequence shown here is derived from an EMBL/GenBank/DDBJ whole genome shotgun (WGS) entry which is preliminary data.</text>
</comment>
<keyword evidence="2" id="KW-0378">Hydrolase</keyword>
<dbReference type="InterPro" id="IPR029058">
    <property type="entry name" value="AB_hydrolase_fold"/>
</dbReference>
<feature type="domain" description="DUF1023" evidence="1">
    <location>
        <begin position="268"/>
        <end position="438"/>
    </location>
</feature>
<dbReference type="InterPro" id="IPR036689">
    <property type="entry name" value="ESAT-6-like_sf"/>
</dbReference>
<evidence type="ECO:0000313" key="3">
    <source>
        <dbReference type="Proteomes" id="UP001205740"/>
    </source>
</evidence>
<dbReference type="Proteomes" id="UP001205740">
    <property type="component" value="Unassembled WGS sequence"/>
</dbReference>
<dbReference type="RefSeq" id="WP_253654405.1">
    <property type="nucleotide sequence ID" value="NZ_BAAAOE010000003.1"/>
</dbReference>
<dbReference type="SUPFAM" id="SSF53474">
    <property type="entry name" value="alpha/beta-Hydrolases"/>
    <property type="match status" value="1"/>
</dbReference>
<dbReference type="EMBL" id="JAMTCG010000003">
    <property type="protein sequence ID" value="MCP2160844.1"/>
    <property type="molecule type" value="Genomic_DNA"/>
</dbReference>
<evidence type="ECO:0000259" key="1">
    <source>
        <dbReference type="Pfam" id="PF06259"/>
    </source>
</evidence>
<organism evidence="2 3">
    <name type="scientific">Williamsia serinedens</name>
    <dbReference type="NCBI Taxonomy" id="391736"/>
    <lineage>
        <taxon>Bacteria</taxon>
        <taxon>Bacillati</taxon>
        <taxon>Actinomycetota</taxon>
        <taxon>Actinomycetes</taxon>
        <taxon>Mycobacteriales</taxon>
        <taxon>Nocardiaceae</taxon>
        <taxon>Williamsia</taxon>
    </lineage>
</organism>
<gene>
    <name evidence="2" type="ORF">LX12_002031</name>
</gene>